<organism evidence="2 3">
    <name type="scientific">Babesia duncani</name>
    <dbReference type="NCBI Taxonomy" id="323732"/>
    <lineage>
        <taxon>Eukaryota</taxon>
        <taxon>Sar</taxon>
        <taxon>Alveolata</taxon>
        <taxon>Apicomplexa</taxon>
        <taxon>Aconoidasida</taxon>
        <taxon>Piroplasmida</taxon>
        <taxon>Babesiidae</taxon>
        <taxon>Babesia</taxon>
    </lineage>
</organism>
<evidence type="ECO:0000256" key="1">
    <source>
        <dbReference type="SAM" id="MobiDB-lite"/>
    </source>
</evidence>
<protein>
    <submittedName>
        <fullName evidence="2">Uncharacterized protein</fullName>
    </submittedName>
</protein>
<gene>
    <name evidence="2" type="ORF">BdWA1_000767</name>
</gene>
<name>A0AAD9PN09_9APIC</name>
<reference evidence="2" key="1">
    <citation type="journal article" date="2023" name="Nat. Microbiol.">
        <title>Babesia duncani multi-omics identifies virulence factors and drug targets.</title>
        <authorList>
            <person name="Singh P."/>
            <person name="Lonardi S."/>
            <person name="Liang Q."/>
            <person name="Vydyam P."/>
            <person name="Khabirova E."/>
            <person name="Fang T."/>
            <person name="Gihaz S."/>
            <person name="Thekkiniath J."/>
            <person name="Munshi M."/>
            <person name="Abel S."/>
            <person name="Ciampossin L."/>
            <person name="Batugedara G."/>
            <person name="Gupta M."/>
            <person name="Lu X.M."/>
            <person name="Lenz T."/>
            <person name="Chakravarty S."/>
            <person name="Cornillot E."/>
            <person name="Hu Y."/>
            <person name="Ma W."/>
            <person name="Gonzalez L.M."/>
            <person name="Sanchez S."/>
            <person name="Estrada K."/>
            <person name="Sanchez-Flores A."/>
            <person name="Montero E."/>
            <person name="Harb O.S."/>
            <person name="Le Roch K.G."/>
            <person name="Mamoun C.B."/>
        </authorList>
    </citation>
    <scope>NUCLEOTIDE SEQUENCE</scope>
    <source>
        <strain evidence="2">WA1</strain>
    </source>
</reference>
<dbReference type="RefSeq" id="XP_067804606.1">
    <property type="nucleotide sequence ID" value="XM_067945815.1"/>
</dbReference>
<feature type="compositionally biased region" description="Basic residues" evidence="1">
    <location>
        <begin position="68"/>
        <end position="78"/>
    </location>
</feature>
<evidence type="ECO:0000313" key="2">
    <source>
        <dbReference type="EMBL" id="KAK2197764.1"/>
    </source>
</evidence>
<comment type="caution">
    <text evidence="2">The sequence shown here is derived from an EMBL/GenBank/DDBJ whole genome shotgun (WGS) entry which is preliminary data.</text>
</comment>
<proteinExistence type="predicted"/>
<dbReference type="EMBL" id="JALLKP010000001">
    <property type="protein sequence ID" value="KAK2197764.1"/>
    <property type="molecule type" value="Genomic_DNA"/>
</dbReference>
<accession>A0AAD9PN09</accession>
<dbReference type="GeneID" id="94335065"/>
<dbReference type="Proteomes" id="UP001214638">
    <property type="component" value="Unassembled WGS sequence"/>
</dbReference>
<sequence>MGVQLLLTDGVSFQRDLKCGMPGFLLSQYCQSLNGLIPLNMVGPRKVQSFTHRKRRNTSQKRQDLTKFKSKNAKKPQRSKQGDVKKEKPTKISKNDMLDQFGIDMGTAGQEIYDWLYPKELPNLHRKVRKKLEMRKIQMQLRKNRVIESNLGESTDNKSQRTNINNNLHEHLLHNYANETLVRAYKRIAFHMKINPRILVREVGALTGRFGISILQPNDYETGREIRADILCLRRIKFKVYSLIGMKLLRYTLMFFTRYIRLGIPPEIRSRFISDLLTRDNLAVASCMSCNICDYRGDNPLDQTYPERISFESQGYPYSKEPLFDESKIPEGSRWSPSMLIDEKLFSLLTASSKAKLVYVAAALHPEYALQIVKNVAYAAGFNSERMLLTKFCLKSTFTSRGGKAFVSKIKEELIADKFLRRAAKLFSKTYVTSLANALDILKEAPPVMGLIKRHLDSGHRIMPVNRARMIYKRIRRNVDLPLEEMMLWDVLRDLISKRVLDTPLRVYKNTRMELFSSRTYLNPILPQELEKRGIDASKLYYGTGGLPMDMENMERNEKLRLAKAIARNIKQIWLETADNNVNNLEKTGLQILDAIAAAAGYRNLNNVLVLVTLLSKPQDKISRFTRQPGPEFEHSPRLELKDFRFK</sequence>
<feature type="region of interest" description="Disordered" evidence="1">
    <location>
        <begin position="48"/>
        <end position="91"/>
    </location>
</feature>
<dbReference type="KEGG" id="bdw:94335065"/>
<keyword evidence="3" id="KW-1185">Reference proteome</keyword>
<feature type="compositionally biased region" description="Basic and acidic residues" evidence="1">
    <location>
        <begin position="80"/>
        <end position="91"/>
    </location>
</feature>
<evidence type="ECO:0000313" key="3">
    <source>
        <dbReference type="Proteomes" id="UP001214638"/>
    </source>
</evidence>
<dbReference type="AlphaFoldDB" id="A0AAD9PN09"/>